<evidence type="ECO:0000313" key="1">
    <source>
        <dbReference type="EMBL" id="WQJ53921.1"/>
    </source>
</evidence>
<dbReference type="Proteomes" id="UP001358193">
    <property type="component" value="Segment"/>
</dbReference>
<keyword evidence="2" id="KW-1185">Reference proteome</keyword>
<name>A0ABZ0Z5F4_9CAUD</name>
<evidence type="ECO:0008006" key="3">
    <source>
        <dbReference type="Google" id="ProtNLM"/>
    </source>
</evidence>
<organism evidence="1 2">
    <name type="scientific">phage Lak_Megaphage_Sonny</name>
    <dbReference type="NCBI Taxonomy" id="3109229"/>
    <lineage>
        <taxon>Viruses</taxon>
        <taxon>Duplodnaviria</taxon>
        <taxon>Heunggongvirae</taxon>
        <taxon>Uroviricota</taxon>
        <taxon>Caudoviricetes</taxon>
        <taxon>Caudoviricetes code 15 clade</taxon>
    </lineage>
</organism>
<reference evidence="1 2" key="1">
    <citation type="submission" date="2023-11" db="EMBL/GenBank/DDBJ databases">
        <authorList>
            <person name="Cook R."/>
            <person name="Crisci M."/>
            <person name="Pye H."/>
            <person name="Adriaenssens E."/>
            <person name="Santini J."/>
        </authorList>
    </citation>
    <scope>NUCLEOTIDE SEQUENCE [LARGE SCALE GENOMIC DNA]</scope>
    <source>
        <strain evidence="1">Lak_Megaphage_Sonny</strain>
    </source>
</reference>
<protein>
    <recommendedName>
        <fullName evidence="3">Virion structural protein</fullName>
    </recommendedName>
</protein>
<dbReference type="EMBL" id="OR769223">
    <property type="protein sequence ID" value="WQJ53921.1"/>
    <property type="molecule type" value="Genomic_DNA"/>
</dbReference>
<accession>A0ABZ0Z5F4</accession>
<sequence>MKNLYNKIYEAINTGIQKALVLDDEEDISMNYQHKKIVNNSNTISYFVEKLLNGSTTLTNSANYEQIIKYYSGTGYKYKVKDFNELKNIFNKIYYIENVSFEWISNLKDYISIILADSSEINFYEKSVKTPLFLKFANDDILGTENEILIYLQENHYISKEDYQWQTTHEQILKDEYLINEKNYGNWKNTVNVAEKNYDGYENYLNIQENHIFIYGETPAINYCSKLKVNNYEGYLPSIGQLKIMYDNKVMINYILRYLKLNEIKLEDAWWSSTEYSDEESWHLSYNGNVSVNCKATFYAYVFPLFARTVY</sequence>
<evidence type="ECO:0000313" key="2">
    <source>
        <dbReference type="Proteomes" id="UP001358193"/>
    </source>
</evidence>
<proteinExistence type="predicted"/>